<dbReference type="AlphaFoldDB" id="A0A5C4SMM2"/>
<protein>
    <submittedName>
        <fullName evidence="1">Uncharacterized protein</fullName>
    </submittedName>
</protein>
<dbReference type="Pfam" id="PF17132">
    <property type="entry name" value="Glyco_hydro_106"/>
    <property type="match status" value="1"/>
</dbReference>
<organism evidence="1 2">
    <name type="scientific">Allotamlana fucoidanivorans</name>
    <dbReference type="NCBI Taxonomy" id="2583814"/>
    <lineage>
        <taxon>Bacteria</taxon>
        <taxon>Pseudomonadati</taxon>
        <taxon>Bacteroidota</taxon>
        <taxon>Flavobacteriia</taxon>
        <taxon>Flavobacteriales</taxon>
        <taxon>Flavobacteriaceae</taxon>
        <taxon>Allotamlana</taxon>
    </lineage>
</organism>
<dbReference type="InterPro" id="IPR029062">
    <property type="entry name" value="Class_I_gatase-like"/>
</dbReference>
<dbReference type="CDD" id="cd03143">
    <property type="entry name" value="A4_beta-galactosidase_middle_domain"/>
    <property type="match status" value="1"/>
</dbReference>
<comment type="caution">
    <text evidence="1">The sequence shown here is derived from an EMBL/GenBank/DDBJ whole genome shotgun (WGS) entry which is preliminary data.</text>
</comment>
<gene>
    <name evidence="1" type="ORF">FGF67_07270</name>
</gene>
<dbReference type="Gene3D" id="3.40.50.880">
    <property type="match status" value="1"/>
</dbReference>
<keyword evidence="2" id="KW-1185">Reference proteome</keyword>
<dbReference type="PANTHER" id="PTHR36848:SF2">
    <property type="entry name" value="SECRETED PROTEIN"/>
    <property type="match status" value="1"/>
</dbReference>
<reference evidence="1 2" key="1">
    <citation type="submission" date="2019-05" db="EMBL/GenBank/DDBJ databases">
        <title>Tamlana fucoidanivorans sp. nov., isolated from the surface of algae collected from Fujian province in China.</title>
        <authorList>
            <person name="Li J."/>
        </authorList>
    </citation>
    <scope>NUCLEOTIDE SEQUENCE [LARGE SCALE GENOMIC DNA]</scope>
    <source>
        <strain evidence="1 2">CW2-9</strain>
    </source>
</reference>
<proteinExistence type="predicted"/>
<dbReference type="PANTHER" id="PTHR36848">
    <property type="entry name" value="DNA-BINDING PROTEIN (PUTATIVE SECRETED PROTEIN)-RELATED"/>
    <property type="match status" value="1"/>
</dbReference>
<evidence type="ECO:0000313" key="1">
    <source>
        <dbReference type="EMBL" id="TNJ44951.1"/>
    </source>
</evidence>
<dbReference type="Proteomes" id="UP000308713">
    <property type="component" value="Unassembled WGS sequence"/>
</dbReference>
<accession>A0A5C4SMM2</accession>
<evidence type="ECO:0000313" key="2">
    <source>
        <dbReference type="Proteomes" id="UP000308713"/>
    </source>
</evidence>
<sequence>MKRVRFDYNKLLVETFLDNFTRTYKTFCEDNGILCRYQAYGTPFLMGMLDGYMIPDIPESNNWIYSAEMKDSTWQWSQSHGYMTWNLYASAGAHLSGKKITSCETMTNVRGVFKTTLEDIKQHDDMNFITGINHSVLHGYNYSPKDAPFPGWIRYGSYFSEQNTWWKHLSSWVDYNARLSYVFQNSQADKSIAILGPTSDLWGDKGLKRGPFHTEPEYLYRMWEPISQLGYSCDYINQNVLANAKVKDGVLIYGDMNFKLLVLANLESVDIKLAKTLKDFVASGGKVVVIDGLPDKSLGYGDYQANDAVISRIMTDIQSNYTSSIISVNSPNSIEKLFSWTEEVLKKS</sequence>
<dbReference type="InterPro" id="IPR053161">
    <property type="entry name" value="Ulvan_degrading_GH"/>
</dbReference>
<dbReference type="EMBL" id="VDCS01000006">
    <property type="protein sequence ID" value="TNJ44951.1"/>
    <property type="molecule type" value="Genomic_DNA"/>
</dbReference>
<name>A0A5C4SMM2_9FLAO</name>